<name>A0ACB8SZQ3_9AGAM</name>
<gene>
    <name evidence="1" type="ORF">BV25DRAFT_1857049</name>
</gene>
<evidence type="ECO:0000313" key="2">
    <source>
        <dbReference type="Proteomes" id="UP000814140"/>
    </source>
</evidence>
<reference evidence="1" key="1">
    <citation type="submission" date="2021-03" db="EMBL/GenBank/DDBJ databases">
        <authorList>
            <consortium name="DOE Joint Genome Institute"/>
            <person name="Ahrendt S."/>
            <person name="Looney B.P."/>
            <person name="Miyauchi S."/>
            <person name="Morin E."/>
            <person name="Drula E."/>
            <person name="Courty P.E."/>
            <person name="Chicoki N."/>
            <person name="Fauchery L."/>
            <person name="Kohler A."/>
            <person name="Kuo A."/>
            <person name="Labutti K."/>
            <person name="Pangilinan J."/>
            <person name="Lipzen A."/>
            <person name="Riley R."/>
            <person name="Andreopoulos W."/>
            <person name="He G."/>
            <person name="Johnson J."/>
            <person name="Barry K.W."/>
            <person name="Grigoriev I.V."/>
            <person name="Nagy L."/>
            <person name="Hibbett D."/>
            <person name="Henrissat B."/>
            <person name="Matheny P.B."/>
            <person name="Labbe J."/>
            <person name="Martin F."/>
        </authorList>
    </citation>
    <scope>NUCLEOTIDE SEQUENCE</scope>
    <source>
        <strain evidence="1">HHB10654</strain>
    </source>
</reference>
<dbReference type="EMBL" id="MU277211">
    <property type="protein sequence ID" value="KAI0061660.1"/>
    <property type="molecule type" value="Genomic_DNA"/>
</dbReference>
<dbReference type="Proteomes" id="UP000814140">
    <property type="component" value="Unassembled WGS sequence"/>
</dbReference>
<reference evidence="1" key="2">
    <citation type="journal article" date="2022" name="New Phytol.">
        <title>Evolutionary transition to the ectomycorrhizal habit in the genomes of a hyperdiverse lineage of mushroom-forming fungi.</title>
        <authorList>
            <person name="Looney B."/>
            <person name="Miyauchi S."/>
            <person name="Morin E."/>
            <person name="Drula E."/>
            <person name="Courty P.E."/>
            <person name="Kohler A."/>
            <person name="Kuo A."/>
            <person name="LaButti K."/>
            <person name="Pangilinan J."/>
            <person name="Lipzen A."/>
            <person name="Riley R."/>
            <person name="Andreopoulos W."/>
            <person name="He G."/>
            <person name="Johnson J."/>
            <person name="Nolan M."/>
            <person name="Tritt A."/>
            <person name="Barry K.W."/>
            <person name="Grigoriev I.V."/>
            <person name="Nagy L.G."/>
            <person name="Hibbett D."/>
            <person name="Henrissat B."/>
            <person name="Matheny P.B."/>
            <person name="Labbe J."/>
            <person name="Martin F.M."/>
        </authorList>
    </citation>
    <scope>NUCLEOTIDE SEQUENCE</scope>
    <source>
        <strain evidence="1">HHB10654</strain>
    </source>
</reference>
<sequence>MKVVSTFHPPSSVTGSVRCHLTSDGNLDHLVVVKTNRVDVYSAQPDGLRHECGTEIWGRISTVRAVPTNNEKENLVLLTDHPEPRLIFLEFTPREPSLKNVKTIDLYERTARPSEFLHTVLVHPSGDLAIVSCYTGKLRVVQLTNGKPGHDFDVILPELNLLSIAFLPTPVDDVYLLGILHLNYNQEILLLARDLRLSEFELSPEPSLLLPPTTLSPSAYSLTETAPSLIPVPSVPSTDPLVDDYSGGVLVVGGRKIQLYELSSKEWREKYRGKRRRLSDKKKKNSDHDSQARAKEKEQGRVEKKRKAKASIQWPWDEITAWTFANDEETRYFLGDAYGRLALLSVDALHTHGLILIPLGEISPPTTLAYITSQILYVGSHLGDSQLVKVHLSAMDAHDEPTLPIPSNIQTIPQSSVIKGKGKAEDDITEPTGGIVATKGKFLEVVDMFKNIAPILDAVLADTDGSGQPQIVTASGGKNTGSLRVVRNGADFHEEAVIEGLGSYTKLWPIRPHFQATNDTHILATDGQDTLLFRLDGPTAISHVEPSAAGFVTSAPTLAASNVARRVEKEGRSLYEDSPFIVQVTPKRIVLVEYDATLDTHNIVSQWSPKDQGAGWVGRDIVAASLNPSQFALGLTGGRLAVLRLDISGKFSLFNHKDLGEEISVLTCNPMDPLKPFSIFVAVGFWKSKRVELLYIVSTNTPLAPSCPSVTVPSLPRSLLFHNFGQGRSPGQPDHMPHLLIGLADGTLVSYAIASNKTLEDRRVFSLGSMPVSMACHEVGGRQTVFASGSRAAILYLGKGTLAHSPVLLKNVAASSQLNAAHWPSCLILATTTGLVVGRVEDVDKMHIRTVPLGLDNPRRIFHDPTLRAFGVACVRNEPGRVGELEVPQNVFQLMDDTTFDVLGKYTADVYEDITAIHAFSVQFRNETTTYYCVGTVLHQPDEVEPTEGRLHILALQDAGPEPLRGGRYLNKITTTNVSGCVYALTYAEGLLVAAINTSVMLFKLESGASYALKKVSDWNHSYLVTSLVARGSRLFVGDAISSISVLDLVGEGSDASLKTVARDYGPLWPVSIESWDQNSLIGANSDYNLFTFTVQPSGQRIVLDRDGYYHLDDLVNKFLPGSMHTSDAARDIDVAAKMLFFTSSGRIGVVMDMGKELSLHMTALERNMAKSEHDVTGSGHSKWRAPVSARGKTDADGSAFGFLDGDFVEKFLDYPQTKAEGVMKGTSQPERLAQSYKDIRHVLEALQALH</sequence>
<protein>
    <submittedName>
        <fullName evidence="1">Uncharacterized protein</fullName>
    </submittedName>
</protein>
<keyword evidence="2" id="KW-1185">Reference proteome</keyword>
<accession>A0ACB8SZQ3</accession>
<evidence type="ECO:0000313" key="1">
    <source>
        <dbReference type="EMBL" id="KAI0061660.1"/>
    </source>
</evidence>
<comment type="caution">
    <text evidence="1">The sequence shown here is derived from an EMBL/GenBank/DDBJ whole genome shotgun (WGS) entry which is preliminary data.</text>
</comment>
<organism evidence="1 2">
    <name type="scientific">Artomyces pyxidatus</name>
    <dbReference type="NCBI Taxonomy" id="48021"/>
    <lineage>
        <taxon>Eukaryota</taxon>
        <taxon>Fungi</taxon>
        <taxon>Dikarya</taxon>
        <taxon>Basidiomycota</taxon>
        <taxon>Agaricomycotina</taxon>
        <taxon>Agaricomycetes</taxon>
        <taxon>Russulales</taxon>
        <taxon>Auriscalpiaceae</taxon>
        <taxon>Artomyces</taxon>
    </lineage>
</organism>
<proteinExistence type="predicted"/>